<keyword evidence="4" id="KW-1185">Reference proteome</keyword>
<dbReference type="Proteomes" id="UP001259832">
    <property type="component" value="Unassembled WGS sequence"/>
</dbReference>
<dbReference type="Pfam" id="PF10551">
    <property type="entry name" value="MULE"/>
    <property type="match status" value="1"/>
</dbReference>
<reference evidence="3" key="1">
    <citation type="submission" date="2023-08" db="EMBL/GenBank/DDBJ databases">
        <title>Reference Genome Resource for the Citrus Pathogen Phytophthora citrophthora.</title>
        <authorList>
            <person name="Moller H."/>
            <person name="Coetzee B."/>
            <person name="Rose L.J."/>
            <person name="Van Niekerk J.M."/>
        </authorList>
    </citation>
    <scope>NUCLEOTIDE SEQUENCE</scope>
    <source>
        <strain evidence="3">STE-U-9442</strain>
    </source>
</reference>
<feature type="compositionally biased region" description="Acidic residues" evidence="1">
    <location>
        <begin position="23"/>
        <end position="42"/>
    </location>
</feature>
<sequence length="393" mass="44918">MRSNRSPSSGSVWSNRDGGQADDSLDEESDDRLVEGDDNFDAENDRHQAEDREDKDNSRLPFYHSGEFTTSCRCSAYRRTGCFVKLNVSRRGFAVEGRHKSDCVPELVQAPDGSAPVVENRKQQMLLATDEVGIQDFGKLFMIGLTATKRRCPRSDQKTDFRPIVQNKKQTFWAGDFRAFGNRSLCDVKNNPGLKNFQFHLAYNEGDVLHRRQSSLFIDATYCCVPIRYYQLVIIMMHDPISDLYLPIWYALTSGKTTRVYELLFNCICVATKNRLDPVHVVCDFEYAVIKTVKDQFPNSRIVRCLFHFKQSVRLEMLKLNISEAEVRCIDRLTVIRRCDTVLRGIQDVRHMIKRDCGDQGIAYSKENWKNSGNISSAHGSRNLCRSGGMSMG</sequence>
<dbReference type="InterPro" id="IPR018289">
    <property type="entry name" value="MULE_transposase_dom"/>
</dbReference>
<dbReference type="EMBL" id="JASMQC010000066">
    <property type="protein sequence ID" value="KAK1928476.1"/>
    <property type="molecule type" value="Genomic_DNA"/>
</dbReference>
<evidence type="ECO:0000259" key="2">
    <source>
        <dbReference type="Pfam" id="PF10551"/>
    </source>
</evidence>
<accession>A0AAD9L9R0</accession>
<gene>
    <name evidence="3" type="ORF">P3T76_016041</name>
</gene>
<proteinExistence type="predicted"/>
<name>A0AAD9L9R0_9STRA</name>
<protein>
    <recommendedName>
        <fullName evidence="2">MULE transposase domain-containing protein</fullName>
    </recommendedName>
</protein>
<feature type="region of interest" description="Disordered" evidence="1">
    <location>
        <begin position="1"/>
        <end position="60"/>
    </location>
</feature>
<dbReference type="AlphaFoldDB" id="A0AAD9L9R0"/>
<evidence type="ECO:0000313" key="4">
    <source>
        <dbReference type="Proteomes" id="UP001259832"/>
    </source>
</evidence>
<feature type="compositionally biased region" description="Polar residues" evidence="1">
    <location>
        <begin position="1"/>
        <end position="14"/>
    </location>
</feature>
<evidence type="ECO:0000256" key="1">
    <source>
        <dbReference type="SAM" id="MobiDB-lite"/>
    </source>
</evidence>
<comment type="caution">
    <text evidence="3">The sequence shown here is derived from an EMBL/GenBank/DDBJ whole genome shotgun (WGS) entry which is preliminary data.</text>
</comment>
<organism evidence="3 4">
    <name type="scientific">Phytophthora citrophthora</name>
    <dbReference type="NCBI Taxonomy" id="4793"/>
    <lineage>
        <taxon>Eukaryota</taxon>
        <taxon>Sar</taxon>
        <taxon>Stramenopiles</taxon>
        <taxon>Oomycota</taxon>
        <taxon>Peronosporomycetes</taxon>
        <taxon>Peronosporales</taxon>
        <taxon>Peronosporaceae</taxon>
        <taxon>Phytophthora</taxon>
    </lineage>
</organism>
<feature type="domain" description="MULE transposase" evidence="2">
    <location>
        <begin position="216"/>
        <end position="311"/>
    </location>
</feature>
<evidence type="ECO:0000313" key="3">
    <source>
        <dbReference type="EMBL" id="KAK1928476.1"/>
    </source>
</evidence>
<feature type="compositionally biased region" description="Basic and acidic residues" evidence="1">
    <location>
        <begin position="43"/>
        <end position="58"/>
    </location>
</feature>